<dbReference type="NCBIfam" id="NF006604">
    <property type="entry name" value="PRK09148.1"/>
    <property type="match status" value="1"/>
</dbReference>
<evidence type="ECO:0000256" key="4">
    <source>
        <dbReference type="RuleBase" id="RU000481"/>
    </source>
</evidence>
<dbReference type="Pfam" id="PF00155">
    <property type="entry name" value="Aminotran_1_2"/>
    <property type="match status" value="1"/>
</dbReference>
<evidence type="ECO:0000313" key="6">
    <source>
        <dbReference type="EMBL" id="MDO1583856.1"/>
    </source>
</evidence>
<dbReference type="InterPro" id="IPR004839">
    <property type="entry name" value="Aminotransferase_I/II_large"/>
</dbReference>
<dbReference type="PROSITE" id="PS00105">
    <property type="entry name" value="AA_TRANSFER_CLASS_1"/>
    <property type="match status" value="1"/>
</dbReference>
<name>A0ABT8SZS2_9HYPH</name>
<evidence type="ECO:0000313" key="7">
    <source>
        <dbReference type="Proteomes" id="UP001169006"/>
    </source>
</evidence>
<gene>
    <name evidence="6" type="ORF">Q2T52_17380</name>
</gene>
<reference evidence="6" key="1">
    <citation type="journal article" date="2015" name="Int. J. Syst. Evol. Microbiol.">
        <title>Rhizobium oryzicola sp. nov., potential plant-growth-promoting endophytic bacteria isolated from rice roots.</title>
        <authorList>
            <person name="Zhang X.X."/>
            <person name="Gao J.S."/>
            <person name="Cao Y.H."/>
            <person name="Sheirdil R.A."/>
            <person name="Wang X.C."/>
            <person name="Zhang L."/>
        </authorList>
    </citation>
    <scope>NUCLEOTIDE SEQUENCE</scope>
    <source>
        <strain evidence="6">05753</strain>
    </source>
</reference>
<comment type="similarity">
    <text evidence="4">Belongs to the class-I pyridoxal-phosphate-dependent aminotransferase family.</text>
</comment>
<dbReference type="Gene3D" id="3.40.640.10">
    <property type="entry name" value="Type I PLP-dependent aspartate aminotransferase-like (Major domain)"/>
    <property type="match status" value="1"/>
</dbReference>
<proteinExistence type="inferred from homology"/>
<dbReference type="GO" id="GO:0010285">
    <property type="term" value="F:L,L-diaminopimelate aminotransferase activity"/>
    <property type="evidence" value="ECO:0007669"/>
    <property type="project" value="UniProtKB-EC"/>
</dbReference>
<dbReference type="PANTHER" id="PTHR42832:SF1">
    <property type="entry name" value="GLUTAMATE-PYRUVATE AMINOTRANSFERASE ALAC"/>
    <property type="match status" value="1"/>
</dbReference>
<comment type="caution">
    <text evidence="6">The sequence shown here is derived from an EMBL/GenBank/DDBJ whole genome shotgun (WGS) entry which is preliminary data.</text>
</comment>
<evidence type="ECO:0000256" key="2">
    <source>
        <dbReference type="ARBA" id="ARBA00022576"/>
    </source>
</evidence>
<dbReference type="EMBL" id="JAUKWQ010000005">
    <property type="protein sequence ID" value="MDO1583856.1"/>
    <property type="molecule type" value="Genomic_DNA"/>
</dbReference>
<dbReference type="InterPro" id="IPR004838">
    <property type="entry name" value="NHTrfase_class1_PyrdxlP-BS"/>
</dbReference>
<dbReference type="SUPFAM" id="SSF53383">
    <property type="entry name" value="PLP-dependent transferases"/>
    <property type="match status" value="1"/>
</dbReference>
<protein>
    <recommendedName>
        <fullName evidence="4">Aminotransferase</fullName>
        <ecNumber evidence="4">2.6.1.-</ecNumber>
    </recommendedName>
</protein>
<dbReference type="Proteomes" id="UP001169006">
    <property type="component" value="Unassembled WGS sequence"/>
</dbReference>
<evidence type="ECO:0000256" key="3">
    <source>
        <dbReference type="ARBA" id="ARBA00022679"/>
    </source>
</evidence>
<sequence>MEEFHKVRRLPPYVFEQVNRLKASARAGGADIVDLGMGNPDLPTNKFIVDKLIETVQRPDTHGYSSSKGIPGLRRAQAAYYARRFGVKLNPDTQVVATLGSKEGFANMAQAITAPGDVVLCPNPSYPIHAFGFLMVGGVIRSIPVEPNEEFFRALERAVAHSIPKPIAMILCYPSNPTATVVELEFYKDVVAFAKKHGIFVLSDLAYSEIYFDGKPTPSILQVPGAIDVAVEFTSMSKTFSMAGWRMGFAVGNDRLISALTRVKSYLDYGAFTPIQVAATAALNDPDLDQHIDEVRQTYKRRRDVMVESFGRAGWDVPPPAASMFAWVPVPEKFRPLGSLEFSKLLIEKADVAVAPGIGFGEHGDDYVRIALVENEHRIRQAARNIKKFLGTADDTLHNVISLNAHR</sequence>
<dbReference type="InterPro" id="IPR015421">
    <property type="entry name" value="PyrdxlP-dep_Trfase_major"/>
</dbReference>
<comment type="cofactor">
    <cofactor evidence="1 4">
        <name>pyridoxal 5'-phosphate</name>
        <dbReference type="ChEBI" id="CHEBI:597326"/>
    </cofactor>
</comment>
<keyword evidence="2 4" id="KW-0032">Aminotransferase</keyword>
<dbReference type="PANTHER" id="PTHR42832">
    <property type="entry name" value="AMINO ACID AMINOTRANSFERASE"/>
    <property type="match status" value="1"/>
</dbReference>
<dbReference type="CDD" id="cd00609">
    <property type="entry name" value="AAT_like"/>
    <property type="match status" value="1"/>
</dbReference>
<evidence type="ECO:0000256" key="1">
    <source>
        <dbReference type="ARBA" id="ARBA00001933"/>
    </source>
</evidence>
<organism evidence="6 7">
    <name type="scientific">Rhizobium oryzicola</name>
    <dbReference type="NCBI Taxonomy" id="1232668"/>
    <lineage>
        <taxon>Bacteria</taxon>
        <taxon>Pseudomonadati</taxon>
        <taxon>Pseudomonadota</taxon>
        <taxon>Alphaproteobacteria</taxon>
        <taxon>Hyphomicrobiales</taxon>
        <taxon>Rhizobiaceae</taxon>
        <taxon>Rhizobium/Agrobacterium group</taxon>
        <taxon>Rhizobium</taxon>
    </lineage>
</organism>
<dbReference type="InterPro" id="IPR015424">
    <property type="entry name" value="PyrdxlP-dep_Trfase"/>
</dbReference>
<dbReference type="Gene3D" id="3.90.1150.10">
    <property type="entry name" value="Aspartate Aminotransferase, domain 1"/>
    <property type="match status" value="1"/>
</dbReference>
<dbReference type="RefSeq" id="WP_302078061.1">
    <property type="nucleotide sequence ID" value="NZ_JAUKWQ010000005.1"/>
</dbReference>
<dbReference type="InterPro" id="IPR015422">
    <property type="entry name" value="PyrdxlP-dep_Trfase_small"/>
</dbReference>
<dbReference type="InterPro" id="IPR050881">
    <property type="entry name" value="LL-DAP_aminotransferase"/>
</dbReference>
<reference evidence="6" key="2">
    <citation type="submission" date="2023-07" db="EMBL/GenBank/DDBJ databases">
        <authorList>
            <person name="Sun H."/>
        </authorList>
    </citation>
    <scope>NUCLEOTIDE SEQUENCE</scope>
    <source>
        <strain evidence="6">05753</strain>
    </source>
</reference>
<accession>A0ABT8SZS2</accession>
<keyword evidence="3 4" id="KW-0808">Transferase</keyword>
<evidence type="ECO:0000259" key="5">
    <source>
        <dbReference type="Pfam" id="PF00155"/>
    </source>
</evidence>
<keyword evidence="7" id="KW-1185">Reference proteome</keyword>
<dbReference type="EC" id="2.6.1.-" evidence="4"/>
<feature type="domain" description="Aminotransferase class I/classII large" evidence="5">
    <location>
        <begin position="31"/>
        <end position="384"/>
    </location>
</feature>